<organism evidence="8 9">
    <name type="scientific">Penicillium camemberti (strain FM 013)</name>
    <dbReference type="NCBI Taxonomy" id="1429867"/>
    <lineage>
        <taxon>Eukaryota</taxon>
        <taxon>Fungi</taxon>
        <taxon>Dikarya</taxon>
        <taxon>Ascomycota</taxon>
        <taxon>Pezizomycotina</taxon>
        <taxon>Eurotiomycetes</taxon>
        <taxon>Eurotiomycetidae</taxon>
        <taxon>Eurotiales</taxon>
        <taxon>Aspergillaceae</taxon>
        <taxon>Penicillium</taxon>
    </lineage>
</organism>
<dbReference type="CDD" id="cd00067">
    <property type="entry name" value="GAL4"/>
    <property type="match status" value="1"/>
</dbReference>
<evidence type="ECO:0000256" key="6">
    <source>
        <dbReference type="SAM" id="MobiDB-lite"/>
    </source>
</evidence>
<dbReference type="GO" id="GO:0045944">
    <property type="term" value="P:positive regulation of transcription by RNA polymerase II"/>
    <property type="evidence" value="ECO:0007669"/>
    <property type="project" value="TreeGrafter"/>
</dbReference>
<name>A0A0G4NYT0_PENC3</name>
<evidence type="ECO:0000256" key="1">
    <source>
        <dbReference type="ARBA" id="ARBA00004123"/>
    </source>
</evidence>
<dbReference type="GO" id="GO:0005634">
    <property type="term" value="C:nucleus"/>
    <property type="evidence" value="ECO:0007669"/>
    <property type="project" value="UniProtKB-SubCell"/>
</dbReference>
<dbReference type="Pfam" id="PF11951">
    <property type="entry name" value="Fungal_trans_2"/>
    <property type="match status" value="1"/>
</dbReference>
<dbReference type="InterPro" id="IPR001138">
    <property type="entry name" value="Zn2Cys6_DnaBD"/>
</dbReference>
<gene>
    <name evidence="8" type="ORF">PCAMFM013_S002g001076</name>
</gene>
<keyword evidence="2" id="KW-0805">Transcription regulation</keyword>
<feature type="compositionally biased region" description="Low complexity" evidence="6">
    <location>
        <begin position="40"/>
        <end position="50"/>
    </location>
</feature>
<accession>A0A0G4NYT0</accession>
<evidence type="ECO:0000313" key="9">
    <source>
        <dbReference type="Proteomes" id="UP000053732"/>
    </source>
</evidence>
<dbReference type="Pfam" id="PF00172">
    <property type="entry name" value="Zn_clus"/>
    <property type="match status" value="1"/>
</dbReference>
<keyword evidence="3" id="KW-0238">DNA-binding</keyword>
<dbReference type="SUPFAM" id="SSF57701">
    <property type="entry name" value="Zn2/Cys6 DNA-binding domain"/>
    <property type="match status" value="1"/>
</dbReference>
<dbReference type="PANTHER" id="PTHR37534:SF7">
    <property type="entry name" value="TRANSCRIPTIONAL ACTIVATOR PROTEIN UGA3"/>
    <property type="match status" value="1"/>
</dbReference>
<keyword evidence="9" id="KW-1185">Reference proteome</keyword>
<evidence type="ECO:0000256" key="3">
    <source>
        <dbReference type="ARBA" id="ARBA00023125"/>
    </source>
</evidence>
<dbReference type="SMART" id="SM00066">
    <property type="entry name" value="GAL4"/>
    <property type="match status" value="1"/>
</dbReference>
<proteinExistence type="predicted"/>
<feature type="region of interest" description="Disordered" evidence="6">
    <location>
        <begin position="40"/>
        <end position="85"/>
    </location>
</feature>
<dbReference type="PANTHER" id="PTHR37534">
    <property type="entry name" value="TRANSCRIPTIONAL ACTIVATOR PROTEIN UGA3"/>
    <property type="match status" value="1"/>
</dbReference>
<dbReference type="GO" id="GO:0000981">
    <property type="term" value="F:DNA-binding transcription factor activity, RNA polymerase II-specific"/>
    <property type="evidence" value="ECO:0007669"/>
    <property type="project" value="InterPro"/>
</dbReference>
<dbReference type="Gene3D" id="4.10.240.10">
    <property type="entry name" value="Zn(2)-C6 fungal-type DNA-binding domain"/>
    <property type="match status" value="1"/>
</dbReference>
<dbReference type="GO" id="GO:0000976">
    <property type="term" value="F:transcription cis-regulatory region binding"/>
    <property type="evidence" value="ECO:0007669"/>
    <property type="project" value="TreeGrafter"/>
</dbReference>
<dbReference type="Proteomes" id="UP000053732">
    <property type="component" value="Unassembled WGS sequence"/>
</dbReference>
<evidence type="ECO:0000256" key="5">
    <source>
        <dbReference type="ARBA" id="ARBA00023242"/>
    </source>
</evidence>
<dbReference type="InterPro" id="IPR021858">
    <property type="entry name" value="Fun_TF"/>
</dbReference>
<evidence type="ECO:0000256" key="2">
    <source>
        <dbReference type="ARBA" id="ARBA00023015"/>
    </source>
</evidence>
<feature type="compositionally biased region" description="Low complexity" evidence="6">
    <location>
        <begin position="64"/>
        <end position="74"/>
    </location>
</feature>
<evidence type="ECO:0000256" key="4">
    <source>
        <dbReference type="ARBA" id="ARBA00023163"/>
    </source>
</evidence>
<dbReference type="EMBL" id="HG793135">
    <property type="protein sequence ID" value="CRL19206.1"/>
    <property type="molecule type" value="Genomic_DNA"/>
</dbReference>
<sequence>MTTRSRKGCIDCKQAKVKCDEVYPSCGTCARRRRQCSGYGRLSSRRSGASPGPVAAKRRASFASSTPMPSSWTPMEDEGWTEERPTDTWIVDTLSSTTPISAADYMRSMILEASTKAPPPLRGPALIPLSEILAAEKPLIELYFMRHPSEMVMSNDFFIHEMNRAIISLLQQSPTAVGEALAAIGENYVKDAVEYALVSNRKMRLLSRLRLTNKDGHSPELVLMLLLALCGVELVDPRSDGSGTTLSALIDNVSMILQFHTREGKELNNMAKYFVRGVARQDLLISLCRMQRTKIEPSIWLDEYSMCHADRLMGLTATLAPTLSRLSALAEDVQSIMNSYSTIDVEYTFIECDDLPVRRSDLVERETSIRAQLVAWRPVRDCSMSMQMSQKFLVHAYALRAAALLYLFRLFNRPVSSTEADVEALSMAYEVMAHISGSPQDIKLSLWPLFIAACELEKPEDRGHATRLFDDICRVRSTVTARRTKSFCVDQVWPTRDFGGNWDWMYLARLGSNALIPL</sequence>
<dbReference type="GO" id="GO:0008270">
    <property type="term" value="F:zinc ion binding"/>
    <property type="evidence" value="ECO:0007669"/>
    <property type="project" value="InterPro"/>
</dbReference>
<protein>
    <submittedName>
        <fullName evidence="8">Fungal transcriptional regulatory protein, N-terminal</fullName>
    </submittedName>
</protein>
<keyword evidence="5" id="KW-0539">Nucleus</keyword>
<dbReference type="PROSITE" id="PS00463">
    <property type="entry name" value="ZN2_CY6_FUNGAL_1"/>
    <property type="match status" value="1"/>
</dbReference>
<dbReference type="STRING" id="1429867.A0A0G4NYT0"/>
<feature type="domain" description="Zn(2)-C6 fungal-type" evidence="7">
    <location>
        <begin position="8"/>
        <end position="37"/>
    </location>
</feature>
<evidence type="ECO:0000259" key="7">
    <source>
        <dbReference type="PROSITE" id="PS50048"/>
    </source>
</evidence>
<dbReference type="PROSITE" id="PS50048">
    <property type="entry name" value="ZN2_CY6_FUNGAL_2"/>
    <property type="match status" value="1"/>
</dbReference>
<reference evidence="8 9" key="1">
    <citation type="journal article" date="2014" name="Nat. Commun.">
        <title>Multiple recent horizontal transfers of a large genomic region in cheese making fungi.</title>
        <authorList>
            <person name="Cheeseman K."/>
            <person name="Ropars J."/>
            <person name="Renault P."/>
            <person name="Dupont J."/>
            <person name="Gouzy J."/>
            <person name="Branca A."/>
            <person name="Abraham A.L."/>
            <person name="Ceppi M."/>
            <person name="Conseiller E."/>
            <person name="Debuchy R."/>
            <person name="Malagnac F."/>
            <person name="Goarin A."/>
            <person name="Silar P."/>
            <person name="Lacoste S."/>
            <person name="Sallet E."/>
            <person name="Bensimon A."/>
            <person name="Giraud T."/>
            <person name="Brygoo Y."/>
        </authorList>
    </citation>
    <scope>NUCLEOTIDE SEQUENCE [LARGE SCALE GENOMIC DNA]</scope>
    <source>
        <strain evidence="9">FM 013</strain>
    </source>
</reference>
<dbReference type="AlphaFoldDB" id="A0A0G4NYT0"/>
<dbReference type="InterPro" id="IPR036864">
    <property type="entry name" value="Zn2-C6_fun-type_DNA-bd_sf"/>
</dbReference>
<comment type="subcellular location">
    <subcellularLocation>
        <location evidence="1">Nucleus</location>
    </subcellularLocation>
</comment>
<keyword evidence="4" id="KW-0804">Transcription</keyword>
<evidence type="ECO:0000313" key="8">
    <source>
        <dbReference type="EMBL" id="CRL19206.1"/>
    </source>
</evidence>